<evidence type="ECO:0000256" key="1">
    <source>
        <dbReference type="SAM" id="Phobius"/>
    </source>
</evidence>
<proteinExistence type="predicted"/>
<feature type="transmembrane region" description="Helical" evidence="1">
    <location>
        <begin position="125"/>
        <end position="148"/>
    </location>
</feature>
<dbReference type="Proteomes" id="UP001498398">
    <property type="component" value="Unassembled WGS sequence"/>
</dbReference>
<feature type="transmembrane region" description="Helical" evidence="1">
    <location>
        <begin position="16"/>
        <end position="39"/>
    </location>
</feature>
<keyword evidence="3" id="KW-1185">Reference proteome</keyword>
<feature type="transmembrane region" description="Helical" evidence="1">
    <location>
        <begin position="51"/>
        <end position="70"/>
    </location>
</feature>
<keyword evidence="1" id="KW-0472">Membrane</keyword>
<feature type="transmembrane region" description="Helical" evidence="1">
    <location>
        <begin position="217"/>
        <end position="244"/>
    </location>
</feature>
<sequence>MDPTSLAMGVNLPSTALIYVFDIIAVSGFLSLSAILMLVWNSPSIHRTPTWYCFIIYWMIYDLVPFLLLGQQTGDDPYYELCLLQASLKYAVPVLTSFASVSLVLQLFVSMSLGDDNLGTDNRIVYLLLAAPPCLAVIVFLEALMYGLENPKAVTRSPSGMICCFSDKVLLDISAILVASALTLLLIVQTCMLRSMHRRRNFRLSKMNAFRDTFRSLNITNIIRIALLCLTEIFSLVLSVALMLPQVKWSALSLARSDILVITRVTTGMDVLEKAKPGRAVCPLVDYC</sequence>
<gene>
    <name evidence="2" type="ORF">VKT23_002922</name>
</gene>
<organism evidence="2 3">
    <name type="scientific">Marasmiellus scandens</name>
    <dbReference type="NCBI Taxonomy" id="2682957"/>
    <lineage>
        <taxon>Eukaryota</taxon>
        <taxon>Fungi</taxon>
        <taxon>Dikarya</taxon>
        <taxon>Basidiomycota</taxon>
        <taxon>Agaricomycotina</taxon>
        <taxon>Agaricomycetes</taxon>
        <taxon>Agaricomycetidae</taxon>
        <taxon>Agaricales</taxon>
        <taxon>Marasmiineae</taxon>
        <taxon>Omphalotaceae</taxon>
        <taxon>Marasmiellus</taxon>
    </lineage>
</organism>
<feature type="transmembrane region" description="Helical" evidence="1">
    <location>
        <begin position="175"/>
        <end position="196"/>
    </location>
</feature>
<protein>
    <submittedName>
        <fullName evidence="2">Uncharacterized protein</fullName>
    </submittedName>
</protein>
<reference evidence="2 3" key="1">
    <citation type="submission" date="2024-01" db="EMBL/GenBank/DDBJ databases">
        <title>A draft genome for the cacao thread blight pathogen Marasmiellus scandens.</title>
        <authorList>
            <person name="Baruah I.K."/>
            <person name="Leung J."/>
            <person name="Bukari Y."/>
            <person name="Amoako-Attah I."/>
            <person name="Meinhardt L.W."/>
            <person name="Bailey B.A."/>
            <person name="Cohen S.P."/>
        </authorList>
    </citation>
    <scope>NUCLEOTIDE SEQUENCE [LARGE SCALE GENOMIC DNA]</scope>
    <source>
        <strain evidence="2 3">GH-19</strain>
    </source>
</reference>
<keyword evidence="1" id="KW-1133">Transmembrane helix</keyword>
<accession>A0ABR1K208</accession>
<feature type="transmembrane region" description="Helical" evidence="1">
    <location>
        <begin position="90"/>
        <end position="113"/>
    </location>
</feature>
<keyword evidence="1" id="KW-0812">Transmembrane</keyword>
<comment type="caution">
    <text evidence="2">The sequence shown here is derived from an EMBL/GenBank/DDBJ whole genome shotgun (WGS) entry which is preliminary data.</text>
</comment>
<evidence type="ECO:0000313" key="3">
    <source>
        <dbReference type="Proteomes" id="UP001498398"/>
    </source>
</evidence>
<dbReference type="EMBL" id="JBANRG010000003">
    <property type="protein sequence ID" value="KAK7468407.1"/>
    <property type="molecule type" value="Genomic_DNA"/>
</dbReference>
<evidence type="ECO:0000313" key="2">
    <source>
        <dbReference type="EMBL" id="KAK7468407.1"/>
    </source>
</evidence>
<name>A0ABR1K208_9AGAR</name>